<dbReference type="SUPFAM" id="SSF49785">
    <property type="entry name" value="Galactose-binding domain-like"/>
    <property type="match status" value="1"/>
</dbReference>
<comment type="caution">
    <text evidence="3">The sequence shown here is derived from an EMBL/GenBank/DDBJ whole genome shotgun (WGS) entry which is preliminary data.</text>
</comment>
<gene>
    <name evidence="3" type="ORF">Q5741_20495</name>
</gene>
<keyword evidence="4" id="KW-1185">Reference proteome</keyword>
<dbReference type="SMART" id="SM00606">
    <property type="entry name" value="CBD_IV"/>
    <property type="match status" value="1"/>
</dbReference>
<dbReference type="InterPro" id="IPR006584">
    <property type="entry name" value="Cellulose-bd_IV"/>
</dbReference>
<evidence type="ECO:0000256" key="1">
    <source>
        <dbReference type="ARBA" id="ARBA00022729"/>
    </source>
</evidence>
<dbReference type="Proteomes" id="UP001240171">
    <property type="component" value="Unassembled WGS sequence"/>
</dbReference>
<dbReference type="RefSeq" id="WP_305025988.1">
    <property type="nucleotide sequence ID" value="NZ_JAUQTB010000022.1"/>
</dbReference>
<dbReference type="PROSITE" id="PS51175">
    <property type="entry name" value="CBM6"/>
    <property type="match status" value="1"/>
</dbReference>
<dbReference type="Pfam" id="PF03422">
    <property type="entry name" value="CBM_6"/>
    <property type="match status" value="1"/>
</dbReference>
<reference evidence="3 4" key="1">
    <citation type="submission" date="2023-07" db="EMBL/GenBank/DDBJ databases">
        <title>Paenibacillus sp. JX-17 nov. isolated from soil.</title>
        <authorList>
            <person name="Wan Y."/>
            <person name="Liu B."/>
        </authorList>
    </citation>
    <scope>NUCLEOTIDE SEQUENCE [LARGE SCALE GENOMIC DNA]</scope>
    <source>
        <strain evidence="3 4">JX-17</strain>
    </source>
</reference>
<protein>
    <submittedName>
        <fullName evidence="3">Carbohydrate-binding protein</fullName>
    </submittedName>
</protein>
<organism evidence="3 4">
    <name type="scientific">Paenibacillus lacisoli</name>
    <dbReference type="NCBI Taxonomy" id="3064525"/>
    <lineage>
        <taxon>Bacteria</taxon>
        <taxon>Bacillati</taxon>
        <taxon>Bacillota</taxon>
        <taxon>Bacilli</taxon>
        <taxon>Bacillales</taxon>
        <taxon>Paenibacillaceae</taxon>
        <taxon>Paenibacillus</taxon>
    </lineage>
</organism>
<accession>A0ABT9CHM0</accession>
<evidence type="ECO:0000313" key="3">
    <source>
        <dbReference type="EMBL" id="MDO7908767.1"/>
    </source>
</evidence>
<dbReference type="Gene3D" id="2.60.120.260">
    <property type="entry name" value="Galactose-binding domain-like"/>
    <property type="match status" value="1"/>
</dbReference>
<name>A0ABT9CHM0_9BACL</name>
<feature type="domain" description="CBM6" evidence="2">
    <location>
        <begin position="16"/>
        <end position="148"/>
    </location>
</feature>
<dbReference type="EMBL" id="JAUQTB010000022">
    <property type="protein sequence ID" value="MDO7908767.1"/>
    <property type="molecule type" value="Genomic_DNA"/>
</dbReference>
<proteinExistence type="predicted"/>
<dbReference type="InterPro" id="IPR005084">
    <property type="entry name" value="CBM6"/>
</dbReference>
<sequence length="148" mass="15832">MTNDRAEGNEQAVPFNPYERAAGATMAWCAGVKTERWTHEMTSGDPQDPSVVSVITNGGWIGIANADFGDPGAADFTAVLSGSSKSGTLELRLDRPDGQRIGQLDFPESNKSGKWTELKTSVTGAQDEHDVYLVVSGTSDSVQIKLKE</sequence>
<dbReference type="InterPro" id="IPR008979">
    <property type="entry name" value="Galactose-bd-like_sf"/>
</dbReference>
<evidence type="ECO:0000259" key="2">
    <source>
        <dbReference type="PROSITE" id="PS51175"/>
    </source>
</evidence>
<evidence type="ECO:0000313" key="4">
    <source>
        <dbReference type="Proteomes" id="UP001240171"/>
    </source>
</evidence>
<dbReference type="CDD" id="cd04084">
    <property type="entry name" value="CBM6_xylanase-like"/>
    <property type="match status" value="1"/>
</dbReference>
<keyword evidence="1" id="KW-0732">Signal</keyword>